<evidence type="ECO:0000256" key="3">
    <source>
        <dbReference type="ARBA" id="ARBA00023004"/>
    </source>
</evidence>
<dbReference type="RefSeq" id="WP_343164712.1">
    <property type="nucleotide sequence ID" value="NZ_JBHRSV010000020.1"/>
</dbReference>
<protein>
    <submittedName>
        <fullName evidence="5">Cupin domain-containing protein</fullName>
        <ecNumber evidence="5">1.14.11.47</ecNumber>
    </submittedName>
</protein>
<dbReference type="SUPFAM" id="SSF51197">
    <property type="entry name" value="Clavaminate synthase-like"/>
    <property type="match status" value="1"/>
</dbReference>
<dbReference type="PROSITE" id="PS51184">
    <property type="entry name" value="JMJC"/>
    <property type="match status" value="1"/>
</dbReference>
<dbReference type="Gene3D" id="2.60.120.650">
    <property type="entry name" value="Cupin"/>
    <property type="match status" value="1"/>
</dbReference>
<evidence type="ECO:0000259" key="4">
    <source>
        <dbReference type="PROSITE" id="PS51184"/>
    </source>
</evidence>
<dbReference type="Pfam" id="PF08007">
    <property type="entry name" value="JmjC_2"/>
    <property type="match status" value="1"/>
</dbReference>
<reference evidence="6" key="1">
    <citation type="journal article" date="2019" name="Int. J. Syst. Evol. Microbiol.">
        <title>The Global Catalogue of Microorganisms (GCM) 10K type strain sequencing project: providing services to taxonomists for standard genome sequencing and annotation.</title>
        <authorList>
            <consortium name="The Broad Institute Genomics Platform"/>
            <consortium name="The Broad Institute Genome Sequencing Center for Infectious Disease"/>
            <person name="Wu L."/>
            <person name="Ma J."/>
        </authorList>
    </citation>
    <scope>NUCLEOTIDE SEQUENCE [LARGE SCALE GENOMIC DNA]</scope>
    <source>
        <strain evidence="6">KCTC 52487</strain>
    </source>
</reference>
<evidence type="ECO:0000313" key="6">
    <source>
        <dbReference type="Proteomes" id="UP001595379"/>
    </source>
</evidence>
<evidence type="ECO:0000256" key="2">
    <source>
        <dbReference type="ARBA" id="ARBA00022723"/>
    </source>
</evidence>
<dbReference type="EC" id="1.14.11.47" evidence="5"/>
<gene>
    <name evidence="5" type="ORF">ACFOOR_11095</name>
</gene>
<evidence type="ECO:0000256" key="1">
    <source>
        <dbReference type="ARBA" id="ARBA00001954"/>
    </source>
</evidence>
<feature type="domain" description="JmjC" evidence="4">
    <location>
        <begin position="103"/>
        <end position="243"/>
    </location>
</feature>
<keyword evidence="3" id="KW-0408">Iron</keyword>
<comment type="caution">
    <text evidence="5">The sequence shown here is derived from an EMBL/GenBank/DDBJ whole genome shotgun (WGS) entry which is preliminary data.</text>
</comment>
<dbReference type="Proteomes" id="UP001595379">
    <property type="component" value="Unassembled WGS sequence"/>
</dbReference>
<keyword evidence="2" id="KW-0479">Metal-binding</keyword>
<dbReference type="EMBL" id="JBHRSV010000020">
    <property type="protein sequence ID" value="MFC2926652.1"/>
    <property type="molecule type" value="Genomic_DNA"/>
</dbReference>
<evidence type="ECO:0000313" key="5">
    <source>
        <dbReference type="EMBL" id="MFC2926652.1"/>
    </source>
</evidence>
<dbReference type="GO" id="GO:0016491">
    <property type="term" value="F:oxidoreductase activity"/>
    <property type="evidence" value="ECO:0007669"/>
    <property type="project" value="UniProtKB-KW"/>
</dbReference>
<proteinExistence type="predicted"/>
<keyword evidence="5" id="KW-0560">Oxidoreductase</keyword>
<dbReference type="InterPro" id="IPR039994">
    <property type="entry name" value="NO66-like"/>
</dbReference>
<keyword evidence="6" id="KW-1185">Reference proteome</keyword>
<name>A0ABV6ZZ58_9PROT</name>
<dbReference type="PANTHER" id="PTHR13096:SF9">
    <property type="entry name" value="BIFUNCTIONAL LYSINE-SPECIFIC DEMETHYLASE AND HISTIDYL-HYDROXYLASE"/>
    <property type="match status" value="1"/>
</dbReference>
<sequence length="396" mass="43726">MKNAPWRANPLDYVIGPSDRDDFFANYHEAKALIVRRDEPNRYRDLLSIARIDEMLASIDLDGAQVDMARAEPPVHRDQFLFPGGGADRGAISDLYRDGATLILPQLHQMDAKLKDFCRALESVLSCHVQTNIYLTPPNSQGFRTHYDDHDVFVLQVEGEKHWRLYNTPIENPYRGEGFQSGQHEISEPVESFVLKAGDCAYVPRGMVHDASTAGTGDSLHITCGLIVKTWADLMLEAVSEVALDHPGFRRSLPPGFARDDFDRTKATAHFKDLVAVLGKELELDSAMDLFTDTFIRSRQPDSAGAIVGRAAPMQPGAKFRLRALAPWRLAENAEKEALVLITAGGELTFKLSAEPAIQAMLDGGEISLASFSMLEAGEAQESLNKLYAFGVIEPA</sequence>
<organism evidence="5 6">
    <name type="scientific">Hyphobacterium vulgare</name>
    <dbReference type="NCBI Taxonomy" id="1736751"/>
    <lineage>
        <taxon>Bacteria</taxon>
        <taxon>Pseudomonadati</taxon>
        <taxon>Pseudomonadota</taxon>
        <taxon>Alphaproteobacteria</taxon>
        <taxon>Maricaulales</taxon>
        <taxon>Maricaulaceae</taxon>
        <taxon>Hyphobacterium</taxon>
    </lineage>
</organism>
<comment type="cofactor">
    <cofactor evidence="1">
        <name>Fe(2+)</name>
        <dbReference type="ChEBI" id="CHEBI:29033"/>
    </cofactor>
</comment>
<accession>A0ABV6ZZ58</accession>
<dbReference type="CDD" id="cd02208">
    <property type="entry name" value="cupin_RmlC-like"/>
    <property type="match status" value="1"/>
</dbReference>
<dbReference type="InterPro" id="IPR003347">
    <property type="entry name" value="JmjC_dom"/>
</dbReference>
<dbReference type="PANTHER" id="PTHR13096">
    <property type="entry name" value="MINA53 MYC INDUCED NUCLEAR ANTIGEN"/>
    <property type="match status" value="1"/>
</dbReference>